<evidence type="ECO:0000313" key="2">
    <source>
        <dbReference type="Proteomes" id="UP001064489"/>
    </source>
</evidence>
<dbReference type="Proteomes" id="UP001064489">
    <property type="component" value="Chromosome 12"/>
</dbReference>
<dbReference type="EMBL" id="JAJSOW010000107">
    <property type="protein sequence ID" value="KAI9156962.1"/>
    <property type="molecule type" value="Genomic_DNA"/>
</dbReference>
<organism evidence="1 2">
    <name type="scientific">Acer negundo</name>
    <name type="common">Box elder</name>
    <dbReference type="NCBI Taxonomy" id="4023"/>
    <lineage>
        <taxon>Eukaryota</taxon>
        <taxon>Viridiplantae</taxon>
        <taxon>Streptophyta</taxon>
        <taxon>Embryophyta</taxon>
        <taxon>Tracheophyta</taxon>
        <taxon>Spermatophyta</taxon>
        <taxon>Magnoliopsida</taxon>
        <taxon>eudicotyledons</taxon>
        <taxon>Gunneridae</taxon>
        <taxon>Pentapetalae</taxon>
        <taxon>rosids</taxon>
        <taxon>malvids</taxon>
        <taxon>Sapindales</taxon>
        <taxon>Sapindaceae</taxon>
        <taxon>Hippocastanoideae</taxon>
        <taxon>Acereae</taxon>
        <taxon>Acer</taxon>
    </lineage>
</organism>
<evidence type="ECO:0000313" key="1">
    <source>
        <dbReference type="EMBL" id="KAI9156962.1"/>
    </source>
</evidence>
<keyword evidence="2" id="KW-1185">Reference proteome</keyword>
<dbReference type="PANTHER" id="PTHR10938:SF4">
    <property type="entry name" value="TRANSLATION INITIATION FACTOR IF3-1, MITOCHONDRIAL"/>
    <property type="match status" value="1"/>
</dbReference>
<dbReference type="AlphaFoldDB" id="A0AAD5NHC6"/>
<reference evidence="1" key="1">
    <citation type="journal article" date="2022" name="Plant J.">
        <title>Strategies of tolerance reflected in two North American maple genomes.</title>
        <authorList>
            <person name="McEvoy S.L."/>
            <person name="Sezen U.U."/>
            <person name="Trouern-Trend A."/>
            <person name="McMahon S.M."/>
            <person name="Schaberg P.G."/>
            <person name="Yang J."/>
            <person name="Wegrzyn J.L."/>
            <person name="Swenson N.G."/>
        </authorList>
    </citation>
    <scope>NUCLEOTIDE SEQUENCE</scope>
    <source>
        <strain evidence="1">91603</strain>
    </source>
</reference>
<accession>A0AAD5NHC6</accession>
<protein>
    <submittedName>
        <fullName evidence="1">Uncharacterized protein</fullName>
    </submittedName>
</protein>
<dbReference type="PANTHER" id="PTHR10938">
    <property type="entry name" value="TRANSLATION INITIATION FACTOR IF-3"/>
    <property type="match status" value="1"/>
</dbReference>
<gene>
    <name evidence="1" type="ORF">LWI28_014716</name>
</gene>
<dbReference type="GO" id="GO:0003743">
    <property type="term" value="F:translation initiation factor activity"/>
    <property type="evidence" value="ECO:0007669"/>
    <property type="project" value="InterPro"/>
</dbReference>
<name>A0AAD5NHC6_ACENE</name>
<sequence length="202" mass="23198">MKADSVKILMERGYRVKCMALRVSKKEEQAEDLGGYLSSLLALIEDIAIESGPHVEKRRAYAITRHVKFGPSKKGGAKKLKALRDASSFVRKLQLHLQQLTLAWKMRIKHLVKGLIQLKCNLKRSTIENIVFEDFVLISHVLVGQIVGTLCMRFENVKTKGARRRQWQIAWNCRAELSSSSCCHGIGWLWIWKRFLKTSYVT</sequence>
<dbReference type="InterPro" id="IPR001288">
    <property type="entry name" value="Translation_initiation_fac_3"/>
</dbReference>
<dbReference type="GO" id="GO:0043022">
    <property type="term" value="F:ribosome binding"/>
    <property type="evidence" value="ECO:0007669"/>
    <property type="project" value="TreeGrafter"/>
</dbReference>
<comment type="caution">
    <text evidence="1">The sequence shown here is derived from an EMBL/GenBank/DDBJ whole genome shotgun (WGS) entry which is preliminary data.</text>
</comment>
<reference evidence="1" key="2">
    <citation type="submission" date="2023-02" db="EMBL/GenBank/DDBJ databases">
        <authorList>
            <person name="Swenson N.G."/>
            <person name="Wegrzyn J.L."/>
            <person name="Mcevoy S.L."/>
        </authorList>
    </citation>
    <scope>NUCLEOTIDE SEQUENCE</scope>
    <source>
        <strain evidence="1">91603</strain>
        <tissue evidence="1">Leaf</tissue>
    </source>
</reference>
<dbReference type="GO" id="GO:0032790">
    <property type="term" value="P:ribosome disassembly"/>
    <property type="evidence" value="ECO:0007669"/>
    <property type="project" value="TreeGrafter"/>
</dbReference>
<proteinExistence type="predicted"/>